<dbReference type="AlphaFoldDB" id="A0A9X3WYA7"/>
<feature type="compositionally biased region" description="Basic residues" evidence="7">
    <location>
        <begin position="192"/>
        <end position="202"/>
    </location>
</feature>
<evidence type="ECO:0000256" key="1">
    <source>
        <dbReference type="ARBA" id="ARBA00001947"/>
    </source>
</evidence>
<reference evidence="10 11" key="1">
    <citation type="submission" date="2021-04" db="EMBL/GenBank/DDBJ databases">
        <title>Genome analysis of Polyangium sp.</title>
        <authorList>
            <person name="Li Y."/>
            <person name="Wang J."/>
        </authorList>
    </citation>
    <scope>NUCLEOTIDE SEQUENCE [LARGE SCALE GENOMIC DNA]</scope>
    <source>
        <strain evidence="10 11">SDU14</strain>
    </source>
</reference>
<protein>
    <submittedName>
        <fullName evidence="10">M23 family metallopeptidase</fullName>
    </submittedName>
</protein>
<comment type="caution">
    <text evidence="10">The sequence shown here is derived from an EMBL/GenBank/DDBJ whole genome shotgun (WGS) entry which is preliminary data.</text>
</comment>
<comment type="cofactor">
    <cofactor evidence="1">
        <name>Zn(2+)</name>
        <dbReference type="ChEBI" id="CHEBI:29105"/>
    </cofactor>
</comment>
<keyword evidence="11" id="KW-1185">Reference proteome</keyword>
<gene>
    <name evidence="10" type="ORF">KEG57_07765</name>
</gene>
<dbReference type="InterPro" id="IPR016047">
    <property type="entry name" value="M23ase_b-sheet_dom"/>
</dbReference>
<dbReference type="EMBL" id="JAGTJJ010000002">
    <property type="protein sequence ID" value="MDC3980384.1"/>
    <property type="molecule type" value="Genomic_DNA"/>
</dbReference>
<evidence type="ECO:0000256" key="6">
    <source>
        <dbReference type="ARBA" id="ARBA00023049"/>
    </source>
</evidence>
<dbReference type="Gene3D" id="3.10.450.350">
    <property type="match status" value="1"/>
</dbReference>
<dbReference type="PANTHER" id="PTHR21666">
    <property type="entry name" value="PEPTIDASE-RELATED"/>
    <property type="match status" value="1"/>
</dbReference>
<dbReference type="Gene3D" id="2.70.70.10">
    <property type="entry name" value="Glucose Permease (Domain IIA)"/>
    <property type="match status" value="1"/>
</dbReference>
<evidence type="ECO:0000256" key="8">
    <source>
        <dbReference type="SAM" id="Phobius"/>
    </source>
</evidence>
<dbReference type="InterPro" id="IPR011055">
    <property type="entry name" value="Dup_hybrid_motif"/>
</dbReference>
<evidence type="ECO:0000313" key="10">
    <source>
        <dbReference type="EMBL" id="MDC3980384.1"/>
    </source>
</evidence>
<evidence type="ECO:0000256" key="5">
    <source>
        <dbReference type="ARBA" id="ARBA00022833"/>
    </source>
</evidence>
<organism evidence="10 11">
    <name type="scientific">Polyangium jinanense</name>
    <dbReference type="NCBI Taxonomy" id="2829994"/>
    <lineage>
        <taxon>Bacteria</taxon>
        <taxon>Pseudomonadati</taxon>
        <taxon>Myxococcota</taxon>
        <taxon>Polyangia</taxon>
        <taxon>Polyangiales</taxon>
        <taxon>Polyangiaceae</taxon>
        <taxon>Polyangium</taxon>
    </lineage>
</organism>
<evidence type="ECO:0000256" key="2">
    <source>
        <dbReference type="ARBA" id="ARBA00022670"/>
    </source>
</evidence>
<keyword evidence="4" id="KW-0378">Hydrolase</keyword>
<keyword evidence="6" id="KW-0482">Metalloprotease</keyword>
<dbReference type="GO" id="GO:0006508">
    <property type="term" value="P:proteolysis"/>
    <property type="evidence" value="ECO:0007669"/>
    <property type="project" value="UniProtKB-KW"/>
</dbReference>
<keyword evidence="8" id="KW-0472">Membrane</keyword>
<keyword evidence="5" id="KW-0862">Zinc</keyword>
<dbReference type="Pfam" id="PF01551">
    <property type="entry name" value="Peptidase_M23"/>
    <property type="match status" value="1"/>
</dbReference>
<dbReference type="Proteomes" id="UP001151081">
    <property type="component" value="Unassembled WGS sequence"/>
</dbReference>
<sequence length="337" mass="36532">MEPFDPDSSRRTIATLDVALGCIAILGLAWIPFFCWSVSLEKSWARAAGERTAAAPSASTEAAHRELVTPEQEQAGALVWVSPGPSAARGELDEVFLDEIDDALGSCLPDDDHREGATIRLVADEKGAEDGSRDTHILAVEYRPPVGEPSRFYEFVGHELQGYFDATGTQACSTGWRSPLANLRRTSPFNPRRMHPILRRPMPHQGTDFGAPKGTPVYASYRGTISFVGPHGAHGNWVAIVHPDGTETGYAHLSKFAQGLEVGDQVRAHQLIGYVGSTGRSTGPHLHFSARAKGTYFDAETLLTPPATAVPEAERHVFLKVKAELDQRLDAAPRPAH</sequence>
<proteinExistence type="predicted"/>
<evidence type="ECO:0000313" key="11">
    <source>
        <dbReference type="Proteomes" id="UP001151081"/>
    </source>
</evidence>
<evidence type="ECO:0000256" key="4">
    <source>
        <dbReference type="ARBA" id="ARBA00022801"/>
    </source>
</evidence>
<dbReference type="RefSeq" id="WP_272417420.1">
    <property type="nucleotide sequence ID" value="NZ_JAGTJJ010000002.1"/>
</dbReference>
<keyword evidence="3" id="KW-0479">Metal-binding</keyword>
<keyword evidence="8" id="KW-0812">Transmembrane</keyword>
<evidence type="ECO:0000256" key="3">
    <source>
        <dbReference type="ARBA" id="ARBA00022723"/>
    </source>
</evidence>
<keyword evidence="8" id="KW-1133">Transmembrane helix</keyword>
<feature type="region of interest" description="Disordered" evidence="7">
    <location>
        <begin position="183"/>
        <end position="206"/>
    </location>
</feature>
<evidence type="ECO:0000256" key="7">
    <source>
        <dbReference type="SAM" id="MobiDB-lite"/>
    </source>
</evidence>
<evidence type="ECO:0000259" key="9">
    <source>
        <dbReference type="Pfam" id="PF01551"/>
    </source>
</evidence>
<dbReference type="GO" id="GO:0046872">
    <property type="term" value="F:metal ion binding"/>
    <property type="evidence" value="ECO:0007669"/>
    <property type="project" value="UniProtKB-KW"/>
</dbReference>
<feature type="transmembrane region" description="Helical" evidence="8">
    <location>
        <begin position="12"/>
        <end position="33"/>
    </location>
</feature>
<feature type="domain" description="M23ase beta-sheet core" evidence="9">
    <location>
        <begin position="203"/>
        <end position="298"/>
    </location>
</feature>
<keyword evidence="2" id="KW-0645">Protease</keyword>
<dbReference type="CDD" id="cd12797">
    <property type="entry name" value="M23_peptidase"/>
    <property type="match status" value="1"/>
</dbReference>
<accession>A0A9X3WYA7</accession>
<dbReference type="SUPFAM" id="SSF51261">
    <property type="entry name" value="Duplicated hybrid motif"/>
    <property type="match status" value="1"/>
</dbReference>
<dbReference type="GO" id="GO:0004222">
    <property type="term" value="F:metalloendopeptidase activity"/>
    <property type="evidence" value="ECO:0007669"/>
    <property type="project" value="TreeGrafter"/>
</dbReference>
<name>A0A9X3WYA7_9BACT</name>
<dbReference type="InterPro" id="IPR050570">
    <property type="entry name" value="Cell_wall_metabolism_enzyme"/>
</dbReference>
<dbReference type="PANTHER" id="PTHR21666:SF288">
    <property type="entry name" value="CELL DIVISION PROTEIN YTFB"/>
    <property type="match status" value="1"/>
</dbReference>